<accession>A0AA88E6Z9</accession>
<evidence type="ECO:0000313" key="5">
    <source>
        <dbReference type="Proteomes" id="UP001187192"/>
    </source>
</evidence>
<feature type="transmembrane region" description="Helical" evidence="1">
    <location>
        <begin position="283"/>
        <end position="310"/>
    </location>
</feature>
<feature type="domain" description="DUF4220" evidence="2">
    <location>
        <begin position="65"/>
        <end position="316"/>
    </location>
</feature>
<proteinExistence type="predicted"/>
<name>A0AA88E6Z9_FICCA</name>
<organism evidence="4 5">
    <name type="scientific">Ficus carica</name>
    <name type="common">Common fig</name>
    <dbReference type="NCBI Taxonomy" id="3494"/>
    <lineage>
        <taxon>Eukaryota</taxon>
        <taxon>Viridiplantae</taxon>
        <taxon>Streptophyta</taxon>
        <taxon>Embryophyta</taxon>
        <taxon>Tracheophyta</taxon>
        <taxon>Spermatophyta</taxon>
        <taxon>Magnoliopsida</taxon>
        <taxon>eudicotyledons</taxon>
        <taxon>Gunneridae</taxon>
        <taxon>Pentapetalae</taxon>
        <taxon>rosids</taxon>
        <taxon>fabids</taxon>
        <taxon>Rosales</taxon>
        <taxon>Moraceae</taxon>
        <taxon>Ficeae</taxon>
        <taxon>Ficus</taxon>
    </lineage>
</organism>
<dbReference type="Proteomes" id="UP001187192">
    <property type="component" value="Unassembled WGS sequence"/>
</dbReference>
<protein>
    <recommendedName>
        <fullName evidence="2">DUF4220 domain-containing protein</fullName>
    </recommendedName>
</protein>
<dbReference type="EMBL" id="BTGU01000397">
    <property type="protein sequence ID" value="GMN67036.1"/>
    <property type="molecule type" value="Genomic_DNA"/>
</dbReference>
<evidence type="ECO:0000313" key="3">
    <source>
        <dbReference type="EMBL" id="GMN67031.1"/>
    </source>
</evidence>
<keyword evidence="1" id="KW-0812">Transmembrane</keyword>
<keyword evidence="1" id="KW-0472">Membrane</keyword>
<dbReference type="Pfam" id="PF13968">
    <property type="entry name" value="DUF4220"/>
    <property type="match status" value="1"/>
</dbReference>
<keyword evidence="5" id="KW-1185">Reference proteome</keyword>
<gene>
    <name evidence="3" type="ORF">TIFTF001_036100</name>
    <name evidence="4" type="ORF">TIFTF001_036101</name>
</gene>
<evidence type="ECO:0000256" key="1">
    <source>
        <dbReference type="SAM" id="Phobius"/>
    </source>
</evidence>
<evidence type="ECO:0000259" key="2">
    <source>
        <dbReference type="Pfam" id="PF13968"/>
    </source>
</evidence>
<dbReference type="PANTHER" id="PTHR31325">
    <property type="entry name" value="OS01G0798800 PROTEIN-RELATED"/>
    <property type="match status" value="1"/>
</dbReference>
<dbReference type="InterPro" id="IPR025315">
    <property type="entry name" value="DUF4220"/>
</dbReference>
<dbReference type="AlphaFoldDB" id="A0AA88E6Z9"/>
<evidence type="ECO:0000313" key="4">
    <source>
        <dbReference type="EMBL" id="GMN67036.1"/>
    </source>
</evidence>
<keyword evidence="1" id="KW-1133">Transmembrane helix</keyword>
<dbReference type="EMBL" id="BTGU01000397">
    <property type="protein sequence ID" value="GMN67031.1"/>
    <property type="molecule type" value="Genomic_DNA"/>
</dbReference>
<sequence>MGEMGSASEYHHQPLTSGFPALARTLSTAVQKRPPLQVRLGHILARQLDRHRHHRTNHQEPWQPQHLFGLGLQFFSARYSFYLTTIRNNLWGPCILVFIGGSVKFAERTWAQRLASLDSFGETALPDQNPGPDYEEAAAEYSVLKSTQLSTGGGGGGGVGNSLSEAINSAAEGRDPKDLVMKELEVAHSLFERFKGLIVGFLISSKDRDSSRNYFNSQAPDNAFRLVEYERSFMYQVLHTQSIVIHTKFGYALCGISFFSTVGASLFFLFVDKSGFDDFEIVATSALFIGAIILDIISLVKLAFFDWILLALKDSQIIKHVPM</sequence>
<comment type="caution">
    <text evidence="4">The sequence shown here is derived from an EMBL/GenBank/DDBJ whole genome shotgun (WGS) entry which is preliminary data.</text>
</comment>
<feature type="transmembrane region" description="Helical" evidence="1">
    <location>
        <begin position="249"/>
        <end position="271"/>
    </location>
</feature>
<reference evidence="4" key="1">
    <citation type="submission" date="2023-07" db="EMBL/GenBank/DDBJ databases">
        <title>draft genome sequence of fig (Ficus carica).</title>
        <authorList>
            <person name="Takahashi T."/>
            <person name="Nishimura K."/>
        </authorList>
    </citation>
    <scope>NUCLEOTIDE SEQUENCE</scope>
</reference>